<dbReference type="STRING" id="84588.SYNW0945"/>
<proteinExistence type="inferred from homology"/>
<keyword evidence="4" id="KW-0808">Transferase</keyword>
<dbReference type="Proteomes" id="UP000001422">
    <property type="component" value="Chromosome"/>
</dbReference>
<dbReference type="Pfam" id="PF03109">
    <property type="entry name" value="ABC1"/>
    <property type="match status" value="1"/>
</dbReference>
<dbReference type="EMBL" id="BX569691">
    <property type="protein sequence ID" value="CAE07460.1"/>
    <property type="molecule type" value="Genomic_DNA"/>
</dbReference>
<dbReference type="AlphaFoldDB" id="Q7U7N6"/>
<dbReference type="PANTHER" id="PTHR10566:SF128">
    <property type="entry name" value="UBIB DOMAIN CONTAINING KINASE"/>
    <property type="match status" value="1"/>
</dbReference>
<dbReference type="InterPro" id="IPR050154">
    <property type="entry name" value="UbiB_kinase"/>
</dbReference>
<evidence type="ECO:0000256" key="2">
    <source>
        <dbReference type="SAM" id="Phobius"/>
    </source>
</evidence>
<name>Q7U7N6_PARMW</name>
<evidence type="ECO:0000256" key="1">
    <source>
        <dbReference type="ARBA" id="ARBA00009670"/>
    </source>
</evidence>
<keyword evidence="2" id="KW-0472">Membrane</keyword>
<feature type="transmembrane region" description="Helical" evidence="2">
    <location>
        <begin position="165"/>
        <end position="186"/>
    </location>
</feature>
<organism evidence="4 5">
    <name type="scientific">Parasynechococcus marenigrum (strain WH8102)</name>
    <dbReference type="NCBI Taxonomy" id="84588"/>
    <lineage>
        <taxon>Bacteria</taxon>
        <taxon>Bacillati</taxon>
        <taxon>Cyanobacteriota</taxon>
        <taxon>Cyanophyceae</taxon>
        <taxon>Synechococcales</taxon>
        <taxon>Prochlorococcaceae</taxon>
        <taxon>Parasynechococcus</taxon>
        <taxon>Parasynechococcus marenigrum</taxon>
    </lineage>
</organism>
<sequence>MRYDPGRDLRWLLLRPWIAIPRLIHVLWSLGGLVLVVLLQGGSSDSAVQQRLARRILNTLTGLGPCFIKVGQALSTRPDLVRRDWLEELTRLQDDLPAFPHALALERIEQELGAPAHELFDDFPDAPIAAASLGQVYKARLEGNAWVAVKVQRPNLTFILRRDLVLIRLLGVITAPLLPLNLGFGLGDIIDEFGRSLFEEIDYVQEADNAERFASLFADNDAVYVPRVERMLSSTRVLTTTWIDGAKMRDSDELQALQLDPAALIRTGVICGLQQLLEFGYFHADPHPGNLFALQGRSGDLGHVGYVDFGMMDSISDSDRLTLTGAVVHLINRDFAGLANDFQSLGFLSPSADLTPIVPALEEVLGGSLGDSVGSFNFKAITDRFSELMFDYPFRVPARFALIIRAVVSQEGLALRLDPNFRIIAVAYPYVARRLLAGDTREMRDKLLDVIFDADGRLSLDRLESLLAVIGQDAPAPGKELLPVAGAGLRLLLSRDGADLRKRLLLTLIRDNRLHTDDVRALMGLMARTFGPARIAGGLLQRLNPLAAA</sequence>
<dbReference type="InterPro" id="IPR004147">
    <property type="entry name" value="ABC1_dom"/>
</dbReference>
<evidence type="ECO:0000313" key="5">
    <source>
        <dbReference type="Proteomes" id="UP000001422"/>
    </source>
</evidence>
<dbReference type="InterPro" id="IPR011009">
    <property type="entry name" value="Kinase-like_dom_sf"/>
</dbReference>
<accession>Q7U7N6</accession>
<gene>
    <name evidence="4" type="ordered locus">SYNW0945</name>
</gene>
<comment type="similarity">
    <text evidence="1">Belongs to the protein kinase superfamily. ADCK protein kinase family.</text>
</comment>
<keyword evidence="2" id="KW-0812">Transmembrane</keyword>
<dbReference type="HOGENOM" id="CLU_006533_4_2_3"/>
<protein>
    <submittedName>
        <fullName evidence="4">Possible kinase</fullName>
    </submittedName>
</protein>
<dbReference type="RefSeq" id="WP_011127810.1">
    <property type="nucleotide sequence ID" value="NC_005070.1"/>
</dbReference>
<evidence type="ECO:0000313" key="4">
    <source>
        <dbReference type="EMBL" id="CAE07460.1"/>
    </source>
</evidence>
<keyword evidence="4" id="KW-0418">Kinase</keyword>
<keyword evidence="2" id="KW-1133">Transmembrane helix</keyword>
<dbReference type="CDD" id="cd05121">
    <property type="entry name" value="ABC1_ADCK3-like"/>
    <property type="match status" value="1"/>
</dbReference>
<keyword evidence="5" id="KW-1185">Reference proteome</keyword>
<dbReference type="eggNOG" id="COG0661">
    <property type="taxonomic scope" value="Bacteria"/>
</dbReference>
<feature type="transmembrane region" description="Helical" evidence="2">
    <location>
        <begin position="20"/>
        <end position="39"/>
    </location>
</feature>
<reference evidence="4 5" key="1">
    <citation type="journal article" date="2003" name="Nature">
        <title>The genome of a motile marine Synechococcus.</title>
        <authorList>
            <person name="Palenik B."/>
            <person name="Brahamsha B."/>
            <person name="Larimer F."/>
            <person name="Land M."/>
            <person name="Hauser L."/>
            <person name="Chain P."/>
            <person name="Lamerdin J."/>
            <person name="Regala W."/>
            <person name="Allen E.A."/>
            <person name="McCarren J."/>
            <person name="Paulsen I."/>
            <person name="Dufresne A."/>
            <person name="Partensky F."/>
            <person name="Webb E."/>
            <person name="Waterbury J."/>
        </authorList>
    </citation>
    <scope>NUCLEOTIDE SEQUENCE [LARGE SCALE GENOMIC DNA]</scope>
    <source>
        <strain evidence="4 5">WH8102</strain>
    </source>
</reference>
<evidence type="ECO:0000259" key="3">
    <source>
        <dbReference type="Pfam" id="PF03109"/>
    </source>
</evidence>
<dbReference type="SUPFAM" id="SSF56112">
    <property type="entry name" value="Protein kinase-like (PK-like)"/>
    <property type="match status" value="1"/>
</dbReference>
<feature type="domain" description="ABC1 atypical kinase-like" evidence="3">
    <location>
        <begin position="91"/>
        <end position="340"/>
    </location>
</feature>
<dbReference type="PANTHER" id="PTHR10566">
    <property type="entry name" value="CHAPERONE-ACTIVITY OF BC1 COMPLEX CABC1 -RELATED"/>
    <property type="match status" value="1"/>
</dbReference>
<dbReference type="GO" id="GO:0016301">
    <property type="term" value="F:kinase activity"/>
    <property type="evidence" value="ECO:0007669"/>
    <property type="project" value="UniProtKB-KW"/>
</dbReference>
<dbReference type="KEGG" id="syw:SYNW0945"/>